<protein>
    <recommendedName>
        <fullName evidence="4">Copper transport protein</fullName>
    </recommendedName>
</protein>
<comment type="similarity">
    <text evidence="4">Belongs to the copper transporter (Ctr) (TC 1.A.56) family. SLC31A subfamily.</text>
</comment>
<dbReference type="GO" id="GO:0005375">
    <property type="term" value="F:copper ion transmembrane transporter activity"/>
    <property type="evidence" value="ECO:0007669"/>
    <property type="project" value="UniProtKB-UniRule"/>
</dbReference>
<keyword evidence="3 4" id="KW-0472">Membrane</keyword>
<keyword evidence="4" id="KW-0186">Copper</keyword>
<keyword evidence="1 4" id="KW-0812">Transmembrane</keyword>
<feature type="transmembrane region" description="Helical" evidence="4">
    <location>
        <begin position="60"/>
        <end position="81"/>
    </location>
</feature>
<dbReference type="Proteomes" id="UP001321760">
    <property type="component" value="Unassembled WGS sequence"/>
</dbReference>
<accession>A0AAV9GZM9</accession>
<dbReference type="AlphaFoldDB" id="A0AAV9GZM9"/>
<keyword evidence="4" id="KW-0406">Ion transport</keyword>
<dbReference type="Pfam" id="PF04145">
    <property type="entry name" value="Ctr"/>
    <property type="match status" value="1"/>
</dbReference>
<evidence type="ECO:0000256" key="2">
    <source>
        <dbReference type="ARBA" id="ARBA00022989"/>
    </source>
</evidence>
<dbReference type="PANTHER" id="PTHR12483:SF120">
    <property type="entry name" value="HIGH-AFFINITY COPPER TRANSPORTER CTRA2"/>
    <property type="match status" value="1"/>
</dbReference>
<evidence type="ECO:0000256" key="3">
    <source>
        <dbReference type="ARBA" id="ARBA00023136"/>
    </source>
</evidence>
<proteinExistence type="inferred from homology"/>
<name>A0AAV9GZM9_9PEZI</name>
<dbReference type="GO" id="GO:0005886">
    <property type="term" value="C:plasma membrane"/>
    <property type="evidence" value="ECO:0007669"/>
    <property type="project" value="TreeGrafter"/>
</dbReference>
<dbReference type="InterPro" id="IPR007274">
    <property type="entry name" value="Cop_transporter"/>
</dbReference>
<dbReference type="PANTHER" id="PTHR12483">
    <property type="entry name" value="SOLUTE CARRIER FAMILY 31 COPPER TRANSPORTERS"/>
    <property type="match status" value="1"/>
</dbReference>
<sequence length="205" mass="22313">MEMHNLYTRHGASDHGASSASSSHDAGMVMDGGHSAGMMSVFQTIRATPLYSEAWTPTTAGAYAGTCIFLIVLAALFRGLLAAKWWQENRWLDRELNRRYVVVNGKTPLAENLSRDSLAKHGNVVLSENGVEENVVVVKKRTFGPRPWRLSVDPVRAVIDTVIAGVGYLLMLAVMSMNVGYFLSVLAGTFIGSLLVGRFITSADH</sequence>
<gene>
    <name evidence="5" type="ORF">QBC34DRAFT_208920</name>
</gene>
<dbReference type="EMBL" id="MU865920">
    <property type="protein sequence ID" value="KAK4453522.1"/>
    <property type="molecule type" value="Genomic_DNA"/>
</dbReference>
<keyword evidence="6" id="KW-1185">Reference proteome</keyword>
<organism evidence="5 6">
    <name type="scientific">Podospora aff. communis PSN243</name>
    <dbReference type="NCBI Taxonomy" id="3040156"/>
    <lineage>
        <taxon>Eukaryota</taxon>
        <taxon>Fungi</taxon>
        <taxon>Dikarya</taxon>
        <taxon>Ascomycota</taxon>
        <taxon>Pezizomycotina</taxon>
        <taxon>Sordariomycetes</taxon>
        <taxon>Sordariomycetidae</taxon>
        <taxon>Sordariales</taxon>
        <taxon>Podosporaceae</taxon>
        <taxon>Podospora</taxon>
    </lineage>
</organism>
<feature type="transmembrane region" description="Helical" evidence="4">
    <location>
        <begin position="181"/>
        <end position="200"/>
    </location>
</feature>
<comment type="subcellular location">
    <subcellularLocation>
        <location evidence="4">Membrane</location>
        <topology evidence="4">Multi-pass membrane protein</topology>
    </subcellularLocation>
</comment>
<evidence type="ECO:0000313" key="5">
    <source>
        <dbReference type="EMBL" id="KAK4453522.1"/>
    </source>
</evidence>
<evidence type="ECO:0000256" key="1">
    <source>
        <dbReference type="ARBA" id="ARBA00022692"/>
    </source>
</evidence>
<keyword evidence="2 4" id="KW-1133">Transmembrane helix</keyword>
<keyword evidence="4" id="KW-0813">Transport</keyword>
<reference evidence="5" key="2">
    <citation type="submission" date="2023-05" db="EMBL/GenBank/DDBJ databases">
        <authorList>
            <consortium name="Lawrence Berkeley National Laboratory"/>
            <person name="Steindorff A."/>
            <person name="Hensen N."/>
            <person name="Bonometti L."/>
            <person name="Westerberg I."/>
            <person name="Brannstrom I.O."/>
            <person name="Guillou S."/>
            <person name="Cros-Aarteil S."/>
            <person name="Calhoun S."/>
            <person name="Haridas S."/>
            <person name="Kuo A."/>
            <person name="Mondo S."/>
            <person name="Pangilinan J."/>
            <person name="Riley R."/>
            <person name="Labutti K."/>
            <person name="Andreopoulos B."/>
            <person name="Lipzen A."/>
            <person name="Chen C."/>
            <person name="Yanf M."/>
            <person name="Daum C."/>
            <person name="Ng V."/>
            <person name="Clum A."/>
            <person name="Ohm R."/>
            <person name="Martin F."/>
            <person name="Silar P."/>
            <person name="Natvig D."/>
            <person name="Lalanne C."/>
            <person name="Gautier V."/>
            <person name="Ament-Velasquez S.L."/>
            <person name="Kruys A."/>
            <person name="Hutchinson M.I."/>
            <person name="Powell A.J."/>
            <person name="Barry K."/>
            <person name="Miller A.N."/>
            <person name="Grigoriev I.V."/>
            <person name="Debuchy R."/>
            <person name="Gladieux P."/>
            <person name="Thoren M.H."/>
            <person name="Johannesson H."/>
        </authorList>
    </citation>
    <scope>NUCLEOTIDE SEQUENCE</scope>
    <source>
        <strain evidence="5">PSN243</strain>
    </source>
</reference>
<comment type="caution">
    <text evidence="5">The sequence shown here is derived from an EMBL/GenBank/DDBJ whole genome shotgun (WGS) entry which is preliminary data.</text>
</comment>
<evidence type="ECO:0000313" key="6">
    <source>
        <dbReference type="Proteomes" id="UP001321760"/>
    </source>
</evidence>
<reference evidence="5" key="1">
    <citation type="journal article" date="2023" name="Mol. Phylogenet. Evol.">
        <title>Genome-scale phylogeny and comparative genomics of the fungal order Sordariales.</title>
        <authorList>
            <person name="Hensen N."/>
            <person name="Bonometti L."/>
            <person name="Westerberg I."/>
            <person name="Brannstrom I.O."/>
            <person name="Guillou S."/>
            <person name="Cros-Aarteil S."/>
            <person name="Calhoun S."/>
            <person name="Haridas S."/>
            <person name="Kuo A."/>
            <person name="Mondo S."/>
            <person name="Pangilinan J."/>
            <person name="Riley R."/>
            <person name="LaButti K."/>
            <person name="Andreopoulos B."/>
            <person name="Lipzen A."/>
            <person name="Chen C."/>
            <person name="Yan M."/>
            <person name="Daum C."/>
            <person name="Ng V."/>
            <person name="Clum A."/>
            <person name="Steindorff A."/>
            <person name="Ohm R.A."/>
            <person name="Martin F."/>
            <person name="Silar P."/>
            <person name="Natvig D.O."/>
            <person name="Lalanne C."/>
            <person name="Gautier V."/>
            <person name="Ament-Velasquez S.L."/>
            <person name="Kruys A."/>
            <person name="Hutchinson M.I."/>
            <person name="Powell A.J."/>
            <person name="Barry K."/>
            <person name="Miller A.N."/>
            <person name="Grigoriev I.V."/>
            <person name="Debuchy R."/>
            <person name="Gladieux P."/>
            <person name="Hiltunen Thoren M."/>
            <person name="Johannesson H."/>
        </authorList>
    </citation>
    <scope>NUCLEOTIDE SEQUENCE</scope>
    <source>
        <strain evidence="5">PSN243</strain>
    </source>
</reference>
<keyword evidence="4" id="KW-0187">Copper transport</keyword>
<evidence type="ECO:0000256" key="4">
    <source>
        <dbReference type="RuleBase" id="RU367022"/>
    </source>
</evidence>